<dbReference type="InterPro" id="IPR044748">
    <property type="entry name" value="Trm3/TARBP1_C"/>
</dbReference>
<evidence type="ECO:0000259" key="4">
    <source>
        <dbReference type="Pfam" id="PF00588"/>
    </source>
</evidence>
<evidence type="ECO:0000313" key="6">
    <source>
        <dbReference type="Proteomes" id="UP001281761"/>
    </source>
</evidence>
<sequence>MQNLFSISTSHDSNPPFPSISQRLTSAFVLRFLLPSLNDVSLFKDSFYKDFHEFLIYFFKTSTTLHKPNNFAETIEHLFTFLDLCCSSTQKTPSQSQVQIFLETPLSFTQTESSVSILSLNDSFCSLIDDERLFADMKRGKDSPGSAGSPPKLVSLTSKGAAITLPAVCTLLDFLSSPQTVQCISDITTSFFTTNDQHTIVETLPRLITAHKHHITSILSSILGFLDSASTKVIVAGHTHARVITSLVTILTTHVHLPSFVMEAVERGLMAVKNPECLRSQFETDILNVEFEISSDPSTSLHLSELLPPFNLLSSVISLLPNKILHAHPTLLIQISRLFTTLNSQVQQLLKTDSSSDSQFLFIWIITQIGEQVALLQNSESIQIPPDSDEQLPSELDSPAFKHDNSSSSSSFDLSTRLRLSAHASVQCLPFALTTLPNQTLMNPQALLQLLLPLFSSILSPFSSEHMHRPFQSQLTIDSALVLITELISSLPLNFIKHSFVCLRNLPRADIDFSELQAASAFCGLLSTIGHVLTTPFRGMVEHLIALFVSLIPNQSTFCGRITTISRFTLISDTITSISDLLSFISSLSPSTNRHLLTDLFSETSFLSLLGQIQRSSQNALLSSSIPSFVKLLKTTASSNDALSSIRTDMKQTVLGSSPIDLFGSYLSYISFAPLLTLSASSDKKFFVQSTATDPSYTWEHPPNTTSSFVPSFFRSEEDQATQSVAVSLINSAPHTAIFSSSKPFIEVFLNTFASHLSSQTSPPDTSTSFSFVLQTLISYAQTLIRNCNTLSPVLNQRGEILVKAYIVHSPLIGTIQAMLHCVNTTSTKDSFSRQHACSVECEMERRVQRENVIDEQNFETTISLCSPPTQLYSIRFDSVTSSPDLASHPILFSATSLALIEEALVDAIENGDSSLFPFVLSTTLTLSDTLALQHLAMKSSSLDTDIAATLPASLGRQFILAACDSLSSATPNILPSLASLLLTFAFSPAILAIDSMFSISSLARHESLTDEAMISTICSSSLSDLISSPLGSILPPHLHLIHSLVKLNHSTTVSPLVPLIVEIALPALLSHPHLIHPFFIPVLKYLAVWGPIPDFDVDRVMLKEKLRRQTQNQDPKTKKVIEMADDTKGLNDTIKTMINKTKSPSHRDSSEMENQRQLTEKDGLTEAQRKRRGLMGAESQNKRKGKDKQAPQPVSADSPKEAPTIDKSGFDIEDKRHEKNVRAGLVETPLPPLEDIDFDPLFSEMSELGEVVEGGQSEQYRLMFSSEYVVQMLAEGRTILECRLAQRRVLSFFTQLSVFSGIEGECICEENDVLLPLVNSECSAFQHEHVLTLTRPQQYELYRKAGVAIIDELMDLAQKPYKTSNSIEGRKADKLTKRARAEDPDYQQELYLPQEEAHRERLLIWQSLCCLSLCTWIDDEATADQHLLRVHEKVASKLGYFILQNNLLTVRNFIELFISNFLLIFPSLSESTLHPLISNPQLKPSAVSTAIRIAVYVLQFSGEGILGSTRLRHSSPPTNTLPFNPTNLILDILPWLSSFNNTIKTYAQVLIQTLVKTKSFSEQSSALPSPIDAILTPFIKFFASNADSVAASTKFGQNVFLRIHPIILTLDTAALLQTGRGNACQSIKLATKDTKIFLRLADETTPATIQAAAQKSQTDSNIFSEDSPIRQTMLSFQRKPTPLSGTSSDLSSDMANKPVRATRPLIVCASFVDKTTNLGGLCRTSEIFGAERLVVDNIQITKDPTFRALCVTSDRWLPISQVAQKDLVTAIQEWKEEGYTVVGLEQTSSSVILTEFKFPEKVVLLLGKEKEGIPVEIINKVDVCVEIPQMGMIRSLNVHVSASIMIWEYAHQRAFDQKRTKPT</sequence>
<dbReference type="PANTHER" id="PTHR12029:SF11">
    <property type="entry name" value="METHYLTRANSFERASE TARBP1-RELATED"/>
    <property type="match status" value="1"/>
</dbReference>
<comment type="caution">
    <text evidence="5">The sequence shown here is derived from an EMBL/GenBank/DDBJ whole genome shotgun (WGS) entry which is preliminary data.</text>
</comment>
<dbReference type="CDD" id="cd18091">
    <property type="entry name" value="SpoU-like_TRM3-like"/>
    <property type="match status" value="1"/>
</dbReference>
<proteinExistence type="predicted"/>
<dbReference type="InterPro" id="IPR001537">
    <property type="entry name" value="SpoU_MeTrfase"/>
</dbReference>
<keyword evidence="1 5" id="KW-0489">Methyltransferase</keyword>
<gene>
    <name evidence="5" type="ORF">BLNAU_2907</name>
</gene>
<evidence type="ECO:0000313" key="5">
    <source>
        <dbReference type="EMBL" id="KAK2962247.1"/>
    </source>
</evidence>
<dbReference type="InterPro" id="IPR045330">
    <property type="entry name" value="TRM3/TARBP1"/>
</dbReference>
<organism evidence="5 6">
    <name type="scientific">Blattamonas nauphoetae</name>
    <dbReference type="NCBI Taxonomy" id="2049346"/>
    <lineage>
        <taxon>Eukaryota</taxon>
        <taxon>Metamonada</taxon>
        <taxon>Preaxostyla</taxon>
        <taxon>Oxymonadida</taxon>
        <taxon>Blattamonas</taxon>
    </lineage>
</organism>
<dbReference type="GO" id="GO:0032259">
    <property type="term" value="P:methylation"/>
    <property type="evidence" value="ECO:0007669"/>
    <property type="project" value="UniProtKB-KW"/>
</dbReference>
<dbReference type="Pfam" id="PF00588">
    <property type="entry name" value="SpoU_methylase"/>
    <property type="match status" value="1"/>
</dbReference>
<dbReference type="InterPro" id="IPR029028">
    <property type="entry name" value="Alpha/beta_knot_MTases"/>
</dbReference>
<dbReference type="GO" id="GO:0008168">
    <property type="term" value="F:methyltransferase activity"/>
    <property type="evidence" value="ECO:0007669"/>
    <property type="project" value="UniProtKB-KW"/>
</dbReference>
<dbReference type="Proteomes" id="UP001281761">
    <property type="component" value="Unassembled WGS sequence"/>
</dbReference>
<name>A0ABQ9YEQ6_9EUKA</name>
<evidence type="ECO:0000256" key="1">
    <source>
        <dbReference type="ARBA" id="ARBA00022603"/>
    </source>
</evidence>
<dbReference type="EMBL" id="JARBJD010000012">
    <property type="protein sequence ID" value="KAK2962247.1"/>
    <property type="molecule type" value="Genomic_DNA"/>
</dbReference>
<protein>
    <submittedName>
        <fullName evidence="5">RNA methyltransferase, TrmH family protein, expressed</fullName>
    </submittedName>
</protein>
<feature type="compositionally biased region" description="Basic and acidic residues" evidence="3">
    <location>
        <begin position="1146"/>
        <end position="1169"/>
    </location>
</feature>
<dbReference type="SUPFAM" id="SSF75217">
    <property type="entry name" value="alpha/beta knot"/>
    <property type="match status" value="1"/>
</dbReference>
<keyword evidence="2" id="KW-0808">Transferase</keyword>
<dbReference type="Gene3D" id="3.40.1280.10">
    <property type="match status" value="1"/>
</dbReference>
<dbReference type="InterPro" id="IPR029026">
    <property type="entry name" value="tRNA_m1G_MTases_N"/>
</dbReference>
<feature type="region of interest" description="Disordered" evidence="3">
    <location>
        <begin position="384"/>
        <end position="408"/>
    </location>
</feature>
<dbReference type="PANTHER" id="PTHR12029">
    <property type="entry name" value="RNA METHYLTRANSFERASE"/>
    <property type="match status" value="1"/>
</dbReference>
<feature type="compositionally biased region" description="Basic and acidic residues" evidence="3">
    <location>
        <begin position="1199"/>
        <end position="1217"/>
    </location>
</feature>
<feature type="domain" description="tRNA/rRNA methyltransferase SpoU type" evidence="4">
    <location>
        <begin position="1706"/>
        <end position="1847"/>
    </location>
</feature>
<keyword evidence="6" id="KW-1185">Reference proteome</keyword>
<reference evidence="5 6" key="1">
    <citation type="journal article" date="2022" name="bioRxiv">
        <title>Genomics of Preaxostyla Flagellates Illuminates Evolutionary Transitions and the Path Towards Mitochondrial Loss.</title>
        <authorList>
            <person name="Novak L.V.F."/>
            <person name="Treitli S.C."/>
            <person name="Pyrih J."/>
            <person name="Halakuc P."/>
            <person name="Pipaliya S.V."/>
            <person name="Vacek V."/>
            <person name="Brzon O."/>
            <person name="Soukal P."/>
            <person name="Eme L."/>
            <person name="Dacks J.B."/>
            <person name="Karnkowska A."/>
            <person name="Elias M."/>
            <person name="Hampl V."/>
        </authorList>
    </citation>
    <scope>NUCLEOTIDE SEQUENCE [LARGE SCALE GENOMIC DNA]</scope>
    <source>
        <strain evidence="5">NAU3</strain>
        <tissue evidence="5">Gut</tissue>
    </source>
</reference>
<accession>A0ABQ9YEQ6</accession>
<feature type="region of interest" description="Disordered" evidence="3">
    <location>
        <begin position="1139"/>
        <end position="1217"/>
    </location>
</feature>
<evidence type="ECO:0000256" key="2">
    <source>
        <dbReference type="ARBA" id="ARBA00022679"/>
    </source>
</evidence>
<evidence type="ECO:0000256" key="3">
    <source>
        <dbReference type="SAM" id="MobiDB-lite"/>
    </source>
</evidence>